<reference evidence="1 2" key="1">
    <citation type="journal article" date="2022" name="Allergy">
        <title>Genome assembly and annotation of Periplaneta americana reveal a comprehensive cockroach allergen profile.</title>
        <authorList>
            <person name="Wang L."/>
            <person name="Xiong Q."/>
            <person name="Saelim N."/>
            <person name="Wang L."/>
            <person name="Nong W."/>
            <person name="Wan A.T."/>
            <person name="Shi M."/>
            <person name="Liu X."/>
            <person name="Cao Q."/>
            <person name="Hui J.H.L."/>
            <person name="Sookrung N."/>
            <person name="Leung T.F."/>
            <person name="Tungtrongchitr A."/>
            <person name="Tsui S.K.W."/>
        </authorList>
    </citation>
    <scope>NUCLEOTIDE SEQUENCE [LARGE SCALE GENOMIC DNA]</scope>
    <source>
        <strain evidence="1">PWHHKU_190912</strain>
    </source>
</reference>
<keyword evidence="2" id="KW-1185">Reference proteome</keyword>
<sequence>MALVILPCDLPWWPTVQRHLTQLSLARNSKDLIEGMQKIHNMCNSVPEVDYEIDPAVQSNSICSKRETPWQATCGWHPGEHYKINNCFTAKSNAISSSVFASPSHLGQKCATDVASGYEVPSLQAPSGAGTSNFLYTSPEVINTQPDFLNKFMMSDEAHFHLSGYVYKQNLVLLFTDSANELQQMLLELNELSNAVGLSMNHSKTKIMKIEVIGTEMHLAISFSHKMDKELKRRIAQA</sequence>
<proteinExistence type="predicted"/>
<dbReference type="EMBL" id="JAJSOF020000023">
    <property type="protein sequence ID" value="KAJ4435283.1"/>
    <property type="molecule type" value="Genomic_DNA"/>
</dbReference>
<name>A0ABQ8SM92_PERAM</name>
<evidence type="ECO:0000313" key="2">
    <source>
        <dbReference type="Proteomes" id="UP001148838"/>
    </source>
</evidence>
<gene>
    <name evidence="1" type="ORF">ANN_17893</name>
</gene>
<protein>
    <submittedName>
        <fullName evidence="1">Uncharacterized protein</fullName>
    </submittedName>
</protein>
<dbReference type="Proteomes" id="UP001148838">
    <property type="component" value="Unassembled WGS sequence"/>
</dbReference>
<evidence type="ECO:0000313" key="1">
    <source>
        <dbReference type="EMBL" id="KAJ4435283.1"/>
    </source>
</evidence>
<accession>A0ABQ8SM92</accession>
<comment type="caution">
    <text evidence="1">The sequence shown here is derived from an EMBL/GenBank/DDBJ whole genome shotgun (WGS) entry which is preliminary data.</text>
</comment>
<organism evidence="1 2">
    <name type="scientific">Periplaneta americana</name>
    <name type="common">American cockroach</name>
    <name type="synonym">Blatta americana</name>
    <dbReference type="NCBI Taxonomy" id="6978"/>
    <lineage>
        <taxon>Eukaryota</taxon>
        <taxon>Metazoa</taxon>
        <taxon>Ecdysozoa</taxon>
        <taxon>Arthropoda</taxon>
        <taxon>Hexapoda</taxon>
        <taxon>Insecta</taxon>
        <taxon>Pterygota</taxon>
        <taxon>Neoptera</taxon>
        <taxon>Polyneoptera</taxon>
        <taxon>Dictyoptera</taxon>
        <taxon>Blattodea</taxon>
        <taxon>Blattoidea</taxon>
        <taxon>Blattidae</taxon>
        <taxon>Blattinae</taxon>
        <taxon>Periplaneta</taxon>
    </lineage>
</organism>